<feature type="domain" description="Glycosyl transferase family 1" evidence="1">
    <location>
        <begin position="196"/>
        <end position="352"/>
    </location>
</feature>
<dbReference type="EC" id="2.4.1.246" evidence="3"/>
<sequence>MEKPGLVYIISNIDKALAFEWLACSEALRSSYALQFILLGPAPGYLHTFLCRNHIPVLYLPYKGKGALPVVIWTIWRYLRKQRPHIVHTHLFDANLAGLLAARLAGVPKRIYTRHHATLHHVYFPRAVYYDKAINRLATAIVAISGNVAEVLEKQEGVSPEKLRLIHHGFKLDQLSAPDHQRLEAVRSRHQIPLTASPVIGVIARYTHWKGIQHIIPAFQKLRSLYPEAHLLLANAKGDGAGAIKAQLAQLPAHAYTEIAFEKDIPALYGLLDVYVHTPIDAHSEAFGQTYVEALAVGVPSVFTLSGVAPEFIRHEHNALVVPFQDTEAIYHALVRLLADAALRQKLVTAGRASVQEFFTFEQMEEKLLALYAGG</sequence>
<protein>
    <submittedName>
        <fullName evidence="3">Mannosylfructose-phosphate synthase</fullName>
        <ecNumber evidence="3">2.4.1.246</ecNumber>
    </submittedName>
</protein>
<keyword evidence="3" id="KW-0808">Transferase</keyword>
<gene>
    <name evidence="3" type="primary">mfpsA_2</name>
    <name evidence="3" type="ORF">ADICEAN_01132</name>
</gene>
<dbReference type="CDD" id="cd03801">
    <property type="entry name" value="GT4_PimA-like"/>
    <property type="match status" value="1"/>
</dbReference>
<dbReference type="eggNOG" id="COG0438">
    <property type="taxonomic scope" value="Bacteria"/>
</dbReference>
<name>M7N4W3_9BACT</name>
<dbReference type="AlphaFoldDB" id="M7N4W3"/>
<dbReference type="RefSeq" id="WP_009194532.1">
    <property type="nucleotide sequence ID" value="NZ_AODQ01000019.1"/>
</dbReference>
<evidence type="ECO:0000313" key="4">
    <source>
        <dbReference type="Proteomes" id="UP000011910"/>
    </source>
</evidence>
<dbReference type="Pfam" id="PF13439">
    <property type="entry name" value="Glyco_transf_4"/>
    <property type="match status" value="1"/>
</dbReference>
<feature type="domain" description="Glycosyltransferase subfamily 4-like N-terminal" evidence="2">
    <location>
        <begin position="50"/>
        <end position="173"/>
    </location>
</feature>
<dbReference type="SUPFAM" id="SSF53756">
    <property type="entry name" value="UDP-Glycosyltransferase/glycogen phosphorylase"/>
    <property type="match status" value="1"/>
</dbReference>
<dbReference type="STRING" id="1279009.ADICEAN_01132"/>
<dbReference type="GO" id="GO:0103011">
    <property type="term" value="F:mannosylfructose-phosphate synthase activity"/>
    <property type="evidence" value="ECO:0007669"/>
    <property type="project" value="UniProtKB-EC"/>
</dbReference>
<accession>M7N4W3</accession>
<proteinExistence type="predicted"/>
<dbReference type="InterPro" id="IPR001296">
    <property type="entry name" value="Glyco_trans_1"/>
</dbReference>
<evidence type="ECO:0000259" key="1">
    <source>
        <dbReference type="Pfam" id="PF00534"/>
    </source>
</evidence>
<keyword evidence="4" id="KW-1185">Reference proteome</keyword>
<evidence type="ECO:0000259" key="2">
    <source>
        <dbReference type="Pfam" id="PF13439"/>
    </source>
</evidence>
<reference evidence="3 4" key="1">
    <citation type="journal article" date="2013" name="Genome Announc.">
        <title>Draft Genome Sequence of Cesiribacter andamanensis Strain AMV16T, Isolated from a Soil Sample from a Mud Volcano in the Andaman Islands, India.</title>
        <authorList>
            <person name="Shivaji S."/>
            <person name="Ara S."/>
            <person name="Begum Z."/>
            <person name="Srinivas T.N."/>
            <person name="Singh A."/>
            <person name="Kumar Pinnaka A."/>
        </authorList>
    </citation>
    <scope>NUCLEOTIDE SEQUENCE [LARGE SCALE GENOMIC DNA]</scope>
    <source>
        <strain evidence="3 4">AMV16</strain>
    </source>
</reference>
<dbReference type="PANTHER" id="PTHR12526">
    <property type="entry name" value="GLYCOSYLTRANSFERASE"/>
    <property type="match status" value="1"/>
</dbReference>
<keyword evidence="3" id="KW-0328">Glycosyltransferase</keyword>
<dbReference type="Gene3D" id="3.40.50.2000">
    <property type="entry name" value="Glycogen Phosphorylase B"/>
    <property type="match status" value="2"/>
</dbReference>
<dbReference type="InterPro" id="IPR028098">
    <property type="entry name" value="Glyco_trans_4-like_N"/>
</dbReference>
<dbReference type="Proteomes" id="UP000011910">
    <property type="component" value="Unassembled WGS sequence"/>
</dbReference>
<evidence type="ECO:0000313" key="3">
    <source>
        <dbReference type="EMBL" id="EMR03698.1"/>
    </source>
</evidence>
<comment type="caution">
    <text evidence="3">The sequence shown here is derived from an EMBL/GenBank/DDBJ whole genome shotgun (WGS) entry which is preliminary data.</text>
</comment>
<dbReference type="Pfam" id="PF00534">
    <property type="entry name" value="Glycos_transf_1"/>
    <property type="match status" value="1"/>
</dbReference>
<dbReference type="EMBL" id="AODQ01000019">
    <property type="protein sequence ID" value="EMR03698.1"/>
    <property type="molecule type" value="Genomic_DNA"/>
</dbReference>
<organism evidence="3 4">
    <name type="scientific">Cesiribacter andamanensis AMV16</name>
    <dbReference type="NCBI Taxonomy" id="1279009"/>
    <lineage>
        <taxon>Bacteria</taxon>
        <taxon>Pseudomonadati</taxon>
        <taxon>Bacteroidota</taxon>
        <taxon>Cytophagia</taxon>
        <taxon>Cytophagales</taxon>
        <taxon>Cesiribacteraceae</taxon>
        <taxon>Cesiribacter</taxon>
    </lineage>
</organism>